<comment type="caution">
    <text evidence="3">The sequence shown here is derived from an EMBL/GenBank/DDBJ whole genome shotgun (WGS) entry which is preliminary data.</text>
</comment>
<dbReference type="Proteomes" id="UP000295270">
    <property type="component" value="Unassembled WGS sequence"/>
</dbReference>
<evidence type="ECO:0000256" key="1">
    <source>
        <dbReference type="SAM" id="Phobius"/>
    </source>
</evidence>
<dbReference type="OrthoDB" id="1178263at2"/>
<sequence>MDNDVVQKESWIKKNWKWFSAGCLFVLFIVSISVNSGKGISDMAQAYTENSLYKNAIHQANSNTRILEVMGEIKQIDKLAIIEGNASYSNNNNSVDLSVRIEGSKGRGKLNISAIKKGTEWEYKKITVRTKNSKEEITVLKSNL</sequence>
<feature type="transmembrane region" description="Helical" evidence="1">
    <location>
        <begin position="16"/>
        <end position="34"/>
    </location>
</feature>
<name>A0A4Y7U9S6_9FLAO</name>
<evidence type="ECO:0000313" key="2">
    <source>
        <dbReference type="EMBL" id="TCN53822.1"/>
    </source>
</evidence>
<dbReference type="InterPro" id="IPR014807">
    <property type="entry name" value="Coa1"/>
</dbReference>
<protein>
    <submittedName>
        <fullName evidence="2">Cytochrome oxidase complex assembly protein 1</fullName>
    </submittedName>
</protein>
<dbReference type="EMBL" id="SLWA01000008">
    <property type="protein sequence ID" value="TCN53822.1"/>
    <property type="molecule type" value="Genomic_DNA"/>
</dbReference>
<dbReference type="RefSeq" id="WP_132037285.1">
    <property type="nucleotide sequence ID" value="NZ_QWDN01000008.1"/>
</dbReference>
<evidence type="ECO:0000313" key="4">
    <source>
        <dbReference type="Proteomes" id="UP000295270"/>
    </source>
</evidence>
<dbReference type="AlphaFoldDB" id="A0A4Y7U9S6"/>
<keyword evidence="1" id="KW-1133">Transmembrane helix</keyword>
<dbReference type="Pfam" id="PF08695">
    <property type="entry name" value="Coa1"/>
    <property type="match status" value="1"/>
</dbReference>
<organism evidence="3 5">
    <name type="scientific">Flavobacterium circumlabens</name>
    <dbReference type="NCBI Taxonomy" id="2133765"/>
    <lineage>
        <taxon>Bacteria</taxon>
        <taxon>Pseudomonadati</taxon>
        <taxon>Bacteroidota</taxon>
        <taxon>Flavobacteriia</taxon>
        <taxon>Flavobacteriales</taxon>
        <taxon>Flavobacteriaceae</taxon>
        <taxon>Flavobacterium</taxon>
    </lineage>
</organism>
<reference evidence="2" key="3">
    <citation type="submission" date="2019-03" db="EMBL/GenBank/DDBJ databases">
        <authorList>
            <person name="Whitman W."/>
            <person name="Huntemann M."/>
            <person name="Clum A."/>
            <person name="Pillay M."/>
            <person name="Palaniappan K."/>
            <person name="Varghese N."/>
            <person name="Mikhailova N."/>
            <person name="Stamatis D."/>
            <person name="Reddy T."/>
            <person name="Daum C."/>
            <person name="Shapiro N."/>
            <person name="Ivanova N."/>
            <person name="Kyrpides N."/>
            <person name="Woyke T."/>
        </authorList>
    </citation>
    <scope>NUCLEOTIDE SEQUENCE</scope>
    <source>
        <strain evidence="2">P5626</strain>
    </source>
</reference>
<keyword evidence="1" id="KW-0812">Transmembrane</keyword>
<reference evidence="3 5" key="2">
    <citation type="journal article" date="2018" name="Syst. Appl. Microbiol.">
        <title>Flavobacterium circumlabens sp. nov. and Flavobacterium cupreum sp. nov., two psychrotrophic species isolated from Antarctic environmental samples.</title>
        <authorList>
            <person name="Kralova S."/>
            <person name="Busse H.J."/>
            <person name="Svec P."/>
            <person name="Maslanova I."/>
            <person name="Stankova E."/>
            <person name="Bartak M."/>
            <person name="Sedlacek I."/>
        </authorList>
    </citation>
    <scope>NUCLEOTIDE SEQUENCE [LARGE SCALE GENOMIC DNA]</scope>
    <source>
        <strain evidence="3 5">CCM 8828</strain>
    </source>
</reference>
<evidence type="ECO:0000313" key="3">
    <source>
        <dbReference type="EMBL" id="TEB42579.1"/>
    </source>
</evidence>
<dbReference type="EMBL" id="QWDN01000008">
    <property type="protein sequence ID" value="TEB42579.1"/>
    <property type="molecule type" value="Genomic_DNA"/>
</dbReference>
<dbReference type="Proteomes" id="UP000298340">
    <property type="component" value="Unassembled WGS sequence"/>
</dbReference>
<keyword evidence="1" id="KW-0472">Membrane</keyword>
<keyword evidence="4" id="KW-1185">Reference proteome</keyword>
<evidence type="ECO:0000313" key="5">
    <source>
        <dbReference type="Proteomes" id="UP000298340"/>
    </source>
</evidence>
<gene>
    <name evidence="3" type="ORF">D0809_19680</name>
    <name evidence="2" type="ORF">EV142_108126</name>
</gene>
<proteinExistence type="predicted"/>
<accession>A0A4Y7U9S6</accession>
<reference evidence="2 4" key="1">
    <citation type="journal article" date="2015" name="Stand. Genomic Sci.">
        <title>Genomic Encyclopedia of Bacterial and Archaeal Type Strains, Phase III: the genomes of soil and plant-associated and newly described type strains.</title>
        <authorList>
            <person name="Whitman W.B."/>
            <person name="Woyke T."/>
            <person name="Klenk H.P."/>
            <person name="Zhou Y."/>
            <person name="Lilburn T.G."/>
            <person name="Beck B.J."/>
            <person name="De Vos P."/>
            <person name="Vandamme P."/>
            <person name="Eisen J.A."/>
            <person name="Garrity G."/>
            <person name="Hugenholtz P."/>
            <person name="Kyrpides N.C."/>
        </authorList>
    </citation>
    <scope>NUCLEOTIDE SEQUENCE [LARGE SCALE GENOMIC DNA]</scope>
    <source>
        <strain evidence="2 4">P5626</strain>
    </source>
</reference>